<sequence>MSNDEEALKWASLEKLPIFYRLRKGLLFGSKGPSNEVDVIDLGFEQRQHLVDRLVKVVDEDNEKFLLKLRNIIDRFIFQLFQWIKYKVTSDF</sequence>
<keyword evidence="2" id="KW-1185">Reference proteome</keyword>
<name>A0A9R1V5T2_LACSA</name>
<accession>A0A9R1V5T2</accession>
<dbReference type="EMBL" id="NBSK02000006">
    <property type="protein sequence ID" value="KAJ0198750.1"/>
    <property type="molecule type" value="Genomic_DNA"/>
</dbReference>
<protein>
    <submittedName>
        <fullName evidence="1">Uncharacterized protein</fullName>
    </submittedName>
</protein>
<reference evidence="1 2" key="1">
    <citation type="journal article" date="2017" name="Nat. Commun.">
        <title>Genome assembly with in vitro proximity ligation data and whole-genome triplication in lettuce.</title>
        <authorList>
            <person name="Reyes-Chin-Wo S."/>
            <person name="Wang Z."/>
            <person name="Yang X."/>
            <person name="Kozik A."/>
            <person name="Arikit S."/>
            <person name="Song C."/>
            <person name="Xia L."/>
            <person name="Froenicke L."/>
            <person name="Lavelle D.O."/>
            <person name="Truco M.J."/>
            <person name="Xia R."/>
            <person name="Zhu S."/>
            <person name="Xu C."/>
            <person name="Xu H."/>
            <person name="Xu X."/>
            <person name="Cox K."/>
            <person name="Korf I."/>
            <person name="Meyers B.C."/>
            <person name="Michelmore R.W."/>
        </authorList>
    </citation>
    <scope>NUCLEOTIDE SEQUENCE [LARGE SCALE GENOMIC DNA]</scope>
    <source>
        <strain evidence="2">cv. Salinas</strain>
        <tissue evidence="1">Seedlings</tissue>
    </source>
</reference>
<dbReference type="PANTHER" id="PTHR48040">
    <property type="entry name" value="PLEIOTROPIC DRUG RESISTANCE PROTEIN 1-LIKE ISOFORM X1"/>
    <property type="match status" value="1"/>
</dbReference>
<proteinExistence type="predicted"/>
<dbReference type="PANTHER" id="PTHR48040:SF65">
    <property type="entry name" value="AAA+ ATPASE DOMAIN, PLANT PDR ABC TRANSPORTER ASSOCIATED, ABC TRANSPORTER, G1"/>
    <property type="match status" value="1"/>
</dbReference>
<dbReference type="Proteomes" id="UP000235145">
    <property type="component" value="Unassembled WGS sequence"/>
</dbReference>
<dbReference type="AlphaFoldDB" id="A0A9R1V5T2"/>
<comment type="caution">
    <text evidence="1">The sequence shown here is derived from an EMBL/GenBank/DDBJ whole genome shotgun (WGS) entry which is preliminary data.</text>
</comment>
<organism evidence="1 2">
    <name type="scientific">Lactuca sativa</name>
    <name type="common">Garden lettuce</name>
    <dbReference type="NCBI Taxonomy" id="4236"/>
    <lineage>
        <taxon>Eukaryota</taxon>
        <taxon>Viridiplantae</taxon>
        <taxon>Streptophyta</taxon>
        <taxon>Embryophyta</taxon>
        <taxon>Tracheophyta</taxon>
        <taxon>Spermatophyta</taxon>
        <taxon>Magnoliopsida</taxon>
        <taxon>eudicotyledons</taxon>
        <taxon>Gunneridae</taxon>
        <taxon>Pentapetalae</taxon>
        <taxon>asterids</taxon>
        <taxon>campanulids</taxon>
        <taxon>Asterales</taxon>
        <taxon>Asteraceae</taxon>
        <taxon>Cichorioideae</taxon>
        <taxon>Cichorieae</taxon>
        <taxon>Lactucinae</taxon>
        <taxon>Lactuca</taxon>
    </lineage>
</organism>
<evidence type="ECO:0000313" key="1">
    <source>
        <dbReference type="EMBL" id="KAJ0198750.1"/>
    </source>
</evidence>
<gene>
    <name evidence="1" type="ORF">LSAT_V11C600300260</name>
</gene>
<evidence type="ECO:0000313" key="2">
    <source>
        <dbReference type="Proteomes" id="UP000235145"/>
    </source>
</evidence>